<dbReference type="InterPro" id="IPR036318">
    <property type="entry name" value="FAD-bd_PCMH-like_sf"/>
</dbReference>
<dbReference type="Proteomes" id="UP000305674">
    <property type="component" value="Unassembled WGS sequence"/>
</dbReference>
<evidence type="ECO:0000259" key="8">
    <source>
        <dbReference type="PROSITE" id="PS51387"/>
    </source>
</evidence>
<comment type="similarity">
    <text evidence="1">Belongs to the FAD-binding oxidoreductase/transferase type 4 family.</text>
</comment>
<sequence length="531" mass="58741">MEKVWNSWGDEAKQRPLPEVAKTVLTSLLGPGNPLGEATLEQTASQLPPSRLGSHDLYCVEPGVRARYARGQSLADWLAFKQGKLGCAPDAVAFPESRDQLEALLNLAREHNWVVIPYGGGTSVAGHINPREGERPVITLSMERMNRLLHLDPISQLARFEAGVRGPDLEAQLNARGYTLGHFPQSFEYSTLGGWIASRSSGQQSLRYGRIEQLFAGGLVHTPRGEISLPALPASAAGPDWREVILGSEGRIGIISEAEMRVQPLPQKEQFYVSFFPGWQQGLEAVRAIAQAGIPASMMRLSHPTETNTQLQLALSQEKHRRLVKLFRLLGVGDSPAMLTWGVTGDRGQVRHSTRAIRRLLHSHDGRLALKGLGQHWKQNRYGAPYLRQSLWEHGYLVDTFETAANWDRIEALQQQMELSLKAVAGDTPLLSYTHLSHVYKQGCSLYTTYLFPAKEGFDASLAQWRKFKDAASRAVVEGGGTISHQHGVGEDHRPYLSVEKDALTRSGIQAVLEHYDPQGQMNPGKLLETP</sequence>
<feature type="site" description="Important for enzyme activity" evidence="7">
    <location>
        <position position="300"/>
    </location>
</feature>
<dbReference type="InterPro" id="IPR016164">
    <property type="entry name" value="FAD-linked_Oxase-like_C"/>
</dbReference>
<dbReference type="Gene3D" id="3.30.43.10">
    <property type="entry name" value="Uridine Diphospho-n-acetylenolpyruvylglucosamine Reductase, domain 2"/>
    <property type="match status" value="1"/>
</dbReference>
<dbReference type="AlphaFoldDB" id="A0A4U1B9F0"/>
<feature type="domain" description="FAD-binding PCMH-type" evidence="8">
    <location>
        <begin position="85"/>
        <end position="265"/>
    </location>
</feature>
<name>A0A4U1B9F0_9GAMM</name>
<dbReference type="Gene3D" id="3.30.70.3450">
    <property type="match status" value="1"/>
</dbReference>
<comment type="caution">
    <text evidence="9">The sequence shown here is derived from an EMBL/GenBank/DDBJ whole genome shotgun (WGS) entry which is preliminary data.</text>
</comment>
<feature type="binding site" evidence="5">
    <location>
        <position position="388"/>
    </location>
    <ligand>
        <name>substrate</name>
    </ligand>
</feature>
<dbReference type="InterPro" id="IPR025650">
    <property type="entry name" value="Alkyl-DHAP_Synthase"/>
</dbReference>
<keyword evidence="10" id="KW-1185">Reference proteome</keyword>
<feature type="binding site" evidence="6">
    <location>
        <begin position="117"/>
        <end position="123"/>
    </location>
    <ligand>
        <name>FAD</name>
        <dbReference type="ChEBI" id="CHEBI:57692"/>
    </ligand>
</feature>
<accession>A0A4U1B9F0</accession>
<keyword evidence="3 6" id="KW-0274">FAD</keyword>
<evidence type="ECO:0000256" key="4">
    <source>
        <dbReference type="PIRSR" id="PIRSR625650-1"/>
    </source>
</evidence>
<feature type="active site" description="Proton donor/acceptor" evidence="4">
    <location>
        <position position="447"/>
    </location>
</feature>
<dbReference type="OrthoDB" id="9811557at2"/>
<evidence type="ECO:0000256" key="3">
    <source>
        <dbReference type="ARBA" id="ARBA00022827"/>
    </source>
</evidence>
<dbReference type="RefSeq" id="WP_136854260.1">
    <property type="nucleotide sequence ID" value="NZ_SWCI01000014.1"/>
</dbReference>
<protein>
    <submittedName>
        <fullName evidence="9">FAD-binding oxidoreductase</fullName>
    </submittedName>
</protein>
<gene>
    <name evidence="9" type="ORF">FCL40_15750</name>
</gene>
<proteinExistence type="inferred from homology"/>
<dbReference type="Pfam" id="PF02913">
    <property type="entry name" value="FAD-oxidase_C"/>
    <property type="match status" value="1"/>
</dbReference>
<dbReference type="SUPFAM" id="SSF55103">
    <property type="entry name" value="FAD-linked oxidases, C-terminal domain"/>
    <property type="match status" value="1"/>
</dbReference>
<dbReference type="Gene3D" id="3.30.465.10">
    <property type="match status" value="1"/>
</dbReference>
<dbReference type="EMBL" id="SWCI01000014">
    <property type="protein sequence ID" value="TKB47304.1"/>
    <property type="molecule type" value="Genomic_DNA"/>
</dbReference>
<dbReference type="PANTHER" id="PTHR46568:SF1">
    <property type="entry name" value="ALKYLDIHYDROXYACETONEPHOSPHATE SYNTHASE, PEROXISOMAL"/>
    <property type="match status" value="1"/>
</dbReference>
<dbReference type="PANTHER" id="PTHR46568">
    <property type="entry name" value="ALKYLDIHYDROXYACETONEPHOSPHATE SYNTHASE, PEROXISOMAL"/>
    <property type="match status" value="1"/>
</dbReference>
<comment type="cofactor">
    <cofactor evidence="6">
        <name>FAD</name>
        <dbReference type="ChEBI" id="CHEBI:57692"/>
    </cofactor>
</comment>
<evidence type="ECO:0000313" key="10">
    <source>
        <dbReference type="Proteomes" id="UP000305674"/>
    </source>
</evidence>
<dbReference type="GO" id="GO:0008610">
    <property type="term" value="P:lipid biosynthetic process"/>
    <property type="evidence" value="ECO:0007669"/>
    <property type="project" value="InterPro"/>
</dbReference>
<dbReference type="Gene3D" id="3.30.300.330">
    <property type="match status" value="1"/>
</dbReference>
<dbReference type="SUPFAM" id="SSF56176">
    <property type="entry name" value="FAD-binding/transporter-associated domain-like"/>
    <property type="match status" value="1"/>
</dbReference>
<dbReference type="GO" id="GO:0008609">
    <property type="term" value="F:alkylglycerone-phosphate synthase activity"/>
    <property type="evidence" value="ECO:0007669"/>
    <property type="project" value="InterPro"/>
</dbReference>
<dbReference type="InterPro" id="IPR016166">
    <property type="entry name" value="FAD-bd_PCMH"/>
</dbReference>
<evidence type="ECO:0000256" key="5">
    <source>
        <dbReference type="PIRSR" id="PIRSR625650-2"/>
    </source>
</evidence>
<feature type="binding site" evidence="6">
    <location>
        <begin position="249"/>
        <end position="255"/>
    </location>
    <ligand>
        <name>FAD</name>
        <dbReference type="ChEBI" id="CHEBI:57692"/>
    </ligand>
</feature>
<evidence type="ECO:0000256" key="2">
    <source>
        <dbReference type="ARBA" id="ARBA00022630"/>
    </source>
</evidence>
<dbReference type="GO" id="GO:0071949">
    <property type="term" value="F:FAD binding"/>
    <property type="evidence" value="ECO:0007669"/>
    <property type="project" value="InterPro"/>
</dbReference>
<reference evidence="9 10" key="1">
    <citation type="submission" date="2019-04" db="EMBL/GenBank/DDBJ databases">
        <authorList>
            <person name="Hwang J.C."/>
        </authorList>
    </citation>
    <scope>NUCLEOTIDE SEQUENCE [LARGE SCALE GENOMIC DNA]</scope>
    <source>
        <strain evidence="9 10">IMCC35001</strain>
    </source>
</reference>
<organism evidence="9 10">
    <name type="scientific">Ferrimonas sediminicola</name>
    <dbReference type="NCBI Taxonomy" id="2569538"/>
    <lineage>
        <taxon>Bacteria</taxon>
        <taxon>Pseudomonadati</taxon>
        <taxon>Pseudomonadota</taxon>
        <taxon>Gammaproteobacteria</taxon>
        <taxon>Alteromonadales</taxon>
        <taxon>Ferrimonadaceae</taxon>
        <taxon>Ferrimonas</taxon>
    </lineage>
</organism>
<evidence type="ECO:0000256" key="6">
    <source>
        <dbReference type="PIRSR" id="PIRSR625650-3"/>
    </source>
</evidence>
<evidence type="ECO:0000313" key="9">
    <source>
        <dbReference type="EMBL" id="TKB47304.1"/>
    </source>
</evidence>
<keyword evidence="2" id="KW-0285">Flavoprotein</keyword>
<dbReference type="InterPro" id="IPR016169">
    <property type="entry name" value="FAD-bd_PCMH_sub2"/>
</dbReference>
<dbReference type="InterPro" id="IPR016167">
    <property type="entry name" value="FAD-bd_PCMH_sub1"/>
</dbReference>
<dbReference type="InterPro" id="IPR006094">
    <property type="entry name" value="Oxid_FAD_bind_N"/>
</dbReference>
<dbReference type="PROSITE" id="PS51387">
    <property type="entry name" value="FAD_PCMH"/>
    <property type="match status" value="1"/>
</dbReference>
<evidence type="ECO:0000256" key="1">
    <source>
        <dbReference type="ARBA" id="ARBA00008000"/>
    </source>
</evidence>
<dbReference type="Pfam" id="PF01565">
    <property type="entry name" value="FAD_binding_4"/>
    <property type="match status" value="1"/>
</dbReference>
<dbReference type="InterPro" id="IPR004113">
    <property type="entry name" value="FAD-bd_oxidored_4_C"/>
</dbReference>
<evidence type="ECO:0000256" key="7">
    <source>
        <dbReference type="PIRSR" id="PIRSR625650-4"/>
    </source>
</evidence>